<dbReference type="InterPro" id="IPR003646">
    <property type="entry name" value="SH3-like_bac-type"/>
</dbReference>
<feature type="domain" description="SH3b" evidence="1">
    <location>
        <begin position="40"/>
        <end position="91"/>
    </location>
</feature>
<dbReference type="Proteomes" id="UP001549112">
    <property type="component" value="Unassembled WGS sequence"/>
</dbReference>
<keyword evidence="3" id="KW-1185">Reference proteome</keyword>
<evidence type="ECO:0000313" key="3">
    <source>
        <dbReference type="Proteomes" id="UP001549112"/>
    </source>
</evidence>
<protein>
    <submittedName>
        <fullName evidence="2">Uncharacterized protein YraI</fullName>
    </submittedName>
</protein>
<name>A0ABV2FPZ4_9HYPH</name>
<evidence type="ECO:0000259" key="1">
    <source>
        <dbReference type="Pfam" id="PF08239"/>
    </source>
</evidence>
<dbReference type="RefSeq" id="WP_354187164.1">
    <property type="nucleotide sequence ID" value="NZ_JBEPLT010000015.1"/>
</dbReference>
<comment type="caution">
    <text evidence="2">The sequence shown here is derived from an EMBL/GenBank/DDBJ whole genome shotgun (WGS) entry which is preliminary data.</text>
</comment>
<dbReference type="Pfam" id="PF08239">
    <property type="entry name" value="SH3_3"/>
    <property type="match status" value="1"/>
</dbReference>
<dbReference type="EMBL" id="JBEPLT010000015">
    <property type="protein sequence ID" value="MET3560632.1"/>
    <property type="molecule type" value="Genomic_DNA"/>
</dbReference>
<proteinExistence type="predicted"/>
<evidence type="ECO:0000313" key="2">
    <source>
        <dbReference type="EMBL" id="MET3560632.1"/>
    </source>
</evidence>
<dbReference type="Gene3D" id="2.30.30.40">
    <property type="entry name" value="SH3 Domains"/>
    <property type="match status" value="1"/>
</dbReference>
<reference evidence="2 3" key="1">
    <citation type="submission" date="2024-06" db="EMBL/GenBank/DDBJ databases">
        <title>Genomic Encyclopedia of Type Strains, Phase IV (KMG-IV): sequencing the most valuable type-strain genomes for metagenomic binning, comparative biology and taxonomic classification.</title>
        <authorList>
            <person name="Goeker M."/>
        </authorList>
    </citation>
    <scope>NUCLEOTIDE SEQUENCE [LARGE SCALE GENOMIC DNA]</scope>
    <source>
        <strain evidence="2 3">DSM 23650</strain>
    </source>
</reference>
<gene>
    <name evidence="2" type="ORF">ABID39_001340</name>
</gene>
<organism evidence="2 3">
    <name type="scientific">Bartonella japonica</name>
    <dbReference type="NCBI Taxonomy" id="357761"/>
    <lineage>
        <taxon>Bacteria</taxon>
        <taxon>Pseudomonadati</taxon>
        <taxon>Pseudomonadota</taxon>
        <taxon>Alphaproteobacteria</taxon>
        <taxon>Hyphomicrobiales</taxon>
        <taxon>Bartonellaceae</taxon>
        <taxon>Bartonella</taxon>
    </lineage>
</organism>
<accession>A0ABV2FPZ4</accession>
<sequence>MLKKSFLSTTLLLLTLGGAGVGISTSHVFSGTISRIASGQVALRTGPATDYKVIEMIPTGAKMHINGCLSNKSWCSLHYNGKSGWSSARYLNVNNIPTLDFRNKHVKSDSMVKTQKKKVKRVVPSFKDLKRPQKIQKYTPKLYRTDIIIDPTGIKKRDERTILNPSKKAYGVSVEHVSAYNPMFSNDVNFRNFERNETRYRVVTYPSI</sequence>